<evidence type="ECO:0000256" key="8">
    <source>
        <dbReference type="ARBA" id="ARBA00048336"/>
    </source>
</evidence>
<name>A0A0K8WH29_BACLA</name>
<evidence type="ECO:0000256" key="5">
    <source>
        <dbReference type="ARBA" id="ARBA00022912"/>
    </source>
</evidence>
<comment type="catalytic activity">
    <reaction evidence="8 9">
        <text>O-phospho-L-threonyl-[protein] + H2O = L-threonyl-[protein] + phosphate</text>
        <dbReference type="Rhea" id="RHEA:47004"/>
        <dbReference type="Rhea" id="RHEA-COMP:11060"/>
        <dbReference type="Rhea" id="RHEA-COMP:11605"/>
        <dbReference type="ChEBI" id="CHEBI:15377"/>
        <dbReference type="ChEBI" id="CHEBI:30013"/>
        <dbReference type="ChEBI" id="CHEBI:43474"/>
        <dbReference type="ChEBI" id="CHEBI:61977"/>
        <dbReference type="EC" id="3.1.3.16"/>
    </reaction>
</comment>
<keyword evidence="3 9" id="KW-0507">mRNA processing</keyword>
<dbReference type="PANTHER" id="PTHR20383">
    <property type="entry name" value="RNA POLYMERASE II SUBUNIT A C-TERMINAL DOMAIN PHOSPHATASE"/>
    <property type="match status" value="1"/>
</dbReference>
<evidence type="ECO:0000256" key="2">
    <source>
        <dbReference type="ARBA" id="ARBA00008978"/>
    </source>
</evidence>
<comment type="catalytic activity">
    <reaction evidence="7 9">
        <text>O-phospho-L-seryl-[protein] + H2O = L-seryl-[protein] + phosphate</text>
        <dbReference type="Rhea" id="RHEA:20629"/>
        <dbReference type="Rhea" id="RHEA-COMP:9863"/>
        <dbReference type="Rhea" id="RHEA-COMP:11604"/>
        <dbReference type="ChEBI" id="CHEBI:15377"/>
        <dbReference type="ChEBI" id="CHEBI:29999"/>
        <dbReference type="ChEBI" id="CHEBI:43474"/>
        <dbReference type="ChEBI" id="CHEBI:83421"/>
        <dbReference type="EC" id="3.1.3.16"/>
    </reaction>
</comment>
<evidence type="ECO:0000256" key="4">
    <source>
        <dbReference type="ARBA" id="ARBA00022801"/>
    </source>
</evidence>
<dbReference type="AlphaFoldDB" id="A0A0K8WH29"/>
<evidence type="ECO:0000256" key="3">
    <source>
        <dbReference type="ARBA" id="ARBA00022664"/>
    </source>
</evidence>
<reference evidence="10" key="1">
    <citation type="submission" date="2015-06" db="EMBL/GenBank/DDBJ databases">
        <authorList>
            <person name="Hoefler B.C."/>
            <person name="Straight P.D."/>
        </authorList>
    </citation>
    <scope>NUCLEOTIDE SEQUENCE</scope>
</reference>
<dbReference type="FunFam" id="3.40.50.2300:FF:000039">
    <property type="entry name" value="RNA polymerase II subunit A C-terminal domain phosphatase"/>
    <property type="match status" value="1"/>
</dbReference>
<dbReference type="Gene3D" id="3.40.50.2300">
    <property type="match status" value="2"/>
</dbReference>
<dbReference type="GO" id="GO:0031124">
    <property type="term" value="P:mRNA 3'-end processing"/>
    <property type="evidence" value="ECO:0007669"/>
    <property type="project" value="UniProtKB-ARBA"/>
</dbReference>
<evidence type="ECO:0000256" key="1">
    <source>
        <dbReference type="ARBA" id="ARBA00004123"/>
    </source>
</evidence>
<dbReference type="GO" id="GO:0005634">
    <property type="term" value="C:nucleus"/>
    <property type="evidence" value="ECO:0007669"/>
    <property type="project" value="UniProtKB-SubCell"/>
</dbReference>
<dbReference type="OrthoDB" id="57957at2759"/>
<evidence type="ECO:0000256" key="7">
    <source>
        <dbReference type="ARBA" id="ARBA00047761"/>
    </source>
</evidence>
<keyword evidence="4 9" id="KW-0378">Hydrolase</keyword>
<keyword evidence="6 9" id="KW-0539">Nucleus</keyword>
<dbReference type="InterPro" id="IPR006811">
    <property type="entry name" value="RNA_pol_II_suA"/>
</dbReference>
<evidence type="ECO:0000256" key="6">
    <source>
        <dbReference type="ARBA" id="ARBA00023242"/>
    </source>
</evidence>
<evidence type="ECO:0000313" key="10">
    <source>
        <dbReference type="EMBL" id="JAI50392.1"/>
    </source>
</evidence>
<organism evidence="10">
    <name type="scientific">Bactrocera latifrons</name>
    <name type="common">Malaysian fruit fly</name>
    <name type="synonym">Chaetodacus latifrons</name>
    <dbReference type="NCBI Taxonomy" id="174628"/>
    <lineage>
        <taxon>Eukaryota</taxon>
        <taxon>Metazoa</taxon>
        <taxon>Ecdysozoa</taxon>
        <taxon>Arthropoda</taxon>
        <taxon>Hexapoda</taxon>
        <taxon>Insecta</taxon>
        <taxon>Pterygota</taxon>
        <taxon>Neoptera</taxon>
        <taxon>Endopterygota</taxon>
        <taxon>Diptera</taxon>
        <taxon>Brachycera</taxon>
        <taxon>Muscomorpha</taxon>
        <taxon>Tephritoidea</taxon>
        <taxon>Tephritidae</taxon>
        <taxon>Bactrocera</taxon>
        <taxon>Bactrocera</taxon>
    </lineage>
</organism>
<proteinExistence type="inferred from homology"/>
<comment type="function">
    <text evidence="9">Protein phosphatase that catalyzes the dephosphorylation of the C-terminal domain of RNA polymerase II. Plays a role in RNA processing and termination.</text>
</comment>
<evidence type="ECO:0000256" key="9">
    <source>
        <dbReference type="RuleBase" id="RU369031"/>
    </source>
</evidence>
<comment type="similarity">
    <text evidence="2 9">Belongs to the SSU72 phosphatase family.</text>
</comment>
<comment type="subcellular location">
    <subcellularLocation>
        <location evidence="1 9">Nucleus</location>
    </subcellularLocation>
</comment>
<dbReference type="EMBL" id="GDHF01001922">
    <property type="protein sequence ID" value="JAI50392.1"/>
    <property type="molecule type" value="Transcribed_RNA"/>
</dbReference>
<sequence length="241" mass="28050">MSNNSNLSVAVVCSSNMNRSMEAHHFLAKKGFNVRSFGTGERVKLPGTAIDKPNVYEFGTPYDTIYQDLLTKDKQYYTQNGLLHMLDRNRRIKKCPERFQECKEQFDIIVTVEERVYDQVLEHMESCDPIDNRPVHVFNVDIEDNHEEALMGAFLITDMINMVIMKTNNKRLPVLILNIKLPVEVIEAHELRGVISKLLVYVVHTNNKISKLIFSLHKYTVHSMKMNALYYFVILFYSWAI</sequence>
<keyword evidence="5 9" id="KW-0904">Protein phosphatase</keyword>
<dbReference type="GO" id="GO:0008420">
    <property type="term" value="F:RNA polymerase II CTD heptapeptide repeat phosphatase activity"/>
    <property type="evidence" value="ECO:0007669"/>
    <property type="project" value="UniProtKB-ARBA"/>
</dbReference>
<protein>
    <recommendedName>
        <fullName evidence="9">RNA polymerase II subunit A C-terminal domain phosphatase SSU72</fullName>
        <shortName evidence="9">CTD phosphatase SSU72</shortName>
        <ecNumber evidence="9">3.1.3.16</ecNumber>
    </recommendedName>
</protein>
<accession>A0A0K8WH29</accession>
<gene>
    <name evidence="10" type="primary">SSU72_0</name>
    <name evidence="10" type="ORF">c0_g1_i3</name>
</gene>
<dbReference type="Pfam" id="PF04722">
    <property type="entry name" value="Ssu72"/>
    <property type="match status" value="1"/>
</dbReference>
<dbReference type="EC" id="3.1.3.16" evidence="9"/>